<dbReference type="GO" id="GO:0003677">
    <property type="term" value="F:DNA binding"/>
    <property type="evidence" value="ECO:0007669"/>
    <property type="project" value="UniProtKB-KW"/>
</dbReference>
<sequence>MGRKIGYARVSTGGQEIGLDWQIDQLTRAGVKKTDIYSEHITGTKANRPELRNALRTLREGDQLVVAKLDRLARSLKDLLDLDAEIRTKGASLVLLDSNIDTATSSGRLFISIMGAAAEFEAALVSERTRAALATTRARGRQGGRKPALTPAQKRQAIQMYQENDRWTVAQIAGALHVSRATIYKTLNQAGAIQQNPSQAEGVGTQLIHALTAVHKL</sequence>
<dbReference type="PROSITE" id="PS51736">
    <property type="entry name" value="RECOMBINASES_3"/>
    <property type="match status" value="1"/>
</dbReference>
<dbReference type="PROSITE" id="PS00398">
    <property type="entry name" value="RECOMBINASES_2"/>
    <property type="match status" value="1"/>
</dbReference>
<dbReference type="PANTHER" id="PTHR30461">
    <property type="entry name" value="DNA-INVERTASE FROM LAMBDOID PROPHAGE"/>
    <property type="match status" value="1"/>
</dbReference>
<evidence type="ECO:0000313" key="8">
    <source>
        <dbReference type="EMBL" id="SDC10167.1"/>
    </source>
</evidence>
<dbReference type="CDD" id="cd03768">
    <property type="entry name" value="SR_ResInv"/>
    <property type="match status" value="1"/>
</dbReference>
<dbReference type="SMART" id="SM00857">
    <property type="entry name" value="Resolvase"/>
    <property type="match status" value="1"/>
</dbReference>
<comment type="similarity">
    <text evidence="1">Belongs to the site-specific recombinase resolvase family.</text>
</comment>
<dbReference type="CDD" id="cd00569">
    <property type="entry name" value="HTH_Hin_like"/>
    <property type="match status" value="1"/>
</dbReference>
<dbReference type="AlphaFoldDB" id="A0A1G6IUI0"/>
<dbReference type="SUPFAM" id="SSF53041">
    <property type="entry name" value="Resolvase-like"/>
    <property type="match status" value="1"/>
</dbReference>
<evidence type="ECO:0000256" key="1">
    <source>
        <dbReference type="ARBA" id="ARBA00009913"/>
    </source>
</evidence>
<dbReference type="InterPro" id="IPR006119">
    <property type="entry name" value="Resolv_N"/>
</dbReference>
<proteinExistence type="inferred from homology"/>
<dbReference type="Gene3D" id="3.40.50.1390">
    <property type="entry name" value="Resolvase, N-terminal catalytic domain"/>
    <property type="match status" value="1"/>
</dbReference>
<dbReference type="GO" id="GO:0000150">
    <property type="term" value="F:DNA strand exchange activity"/>
    <property type="evidence" value="ECO:0007669"/>
    <property type="project" value="InterPro"/>
</dbReference>
<keyword evidence="3" id="KW-0238">DNA-binding</keyword>
<dbReference type="Gene3D" id="1.10.10.60">
    <property type="entry name" value="Homeodomain-like"/>
    <property type="match status" value="1"/>
</dbReference>
<dbReference type="PANTHER" id="PTHR30461:SF2">
    <property type="entry name" value="SERINE RECOMBINASE PINE-RELATED"/>
    <property type="match status" value="1"/>
</dbReference>
<evidence type="ECO:0000256" key="2">
    <source>
        <dbReference type="ARBA" id="ARBA00022908"/>
    </source>
</evidence>
<reference evidence="8 9" key="1">
    <citation type="submission" date="2016-06" db="EMBL/GenBank/DDBJ databases">
        <authorList>
            <person name="Olsen C.W."/>
            <person name="Carey S."/>
            <person name="Hinshaw L."/>
            <person name="Karasin A.I."/>
        </authorList>
    </citation>
    <scope>NUCLEOTIDE SEQUENCE [LARGE SCALE GENOMIC DNA]</scope>
    <source>
        <strain evidence="8 9">LZ-22</strain>
    </source>
</reference>
<keyword evidence="4" id="KW-0233">DNA recombination</keyword>
<evidence type="ECO:0000259" key="7">
    <source>
        <dbReference type="PROSITE" id="PS51736"/>
    </source>
</evidence>
<dbReference type="Proteomes" id="UP000199086">
    <property type="component" value="Unassembled WGS sequence"/>
</dbReference>
<dbReference type="OrthoDB" id="128993at2"/>
<evidence type="ECO:0000256" key="4">
    <source>
        <dbReference type="ARBA" id="ARBA00023172"/>
    </source>
</evidence>
<organism evidence="8 9">
    <name type="scientific">Raineyella antarctica</name>
    <dbReference type="NCBI Taxonomy" id="1577474"/>
    <lineage>
        <taxon>Bacteria</taxon>
        <taxon>Bacillati</taxon>
        <taxon>Actinomycetota</taxon>
        <taxon>Actinomycetes</taxon>
        <taxon>Propionibacteriales</taxon>
        <taxon>Propionibacteriaceae</taxon>
        <taxon>Raineyella</taxon>
    </lineage>
</organism>
<evidence type="ECO:0000256" key="6">
    <source>
        <dbReference type="PROSITE-ProRule" id="PRU10137"/>
    </source>
</evidence>
<feature type="domain" description="Resolvase/invertase-type recombinase catalytic" evidence="7">
    <location>
        <begin position="3"/>
        <end position="140"/>
    </location>
</feature>
<dbReference type="InterPro" id="IPR050639">
    <property type="entry name" value="SSR_resolvase"/>
</dbReference>
<keyword evidence="9" id="KW-1185">Reference proteome</keyword>
<dbReference type="PROSITE" id="PS00397">
    <property type="entry name" value="RECOMBINASES_1"/>
    <property type="match status" value="1"/>
</dbReference>
<feature type="active site" description="O-(5'-phospho-DNA)-serine intermediate" evidence="5 6">
    <location>
        <position position="11"/>
    </location>
</feature>
<dbReference type="Pfam" id="PF13384">
    <property type="entry name" value="HTH_23"/>
    <property type="match status" value="1"/>
</dbReference>
<evidence type="ECO:0000256" key="5">
    <source>
        <dbReference type="PIRSR" id="PIRSR606118-50"/>
    </source>
</evidence>
<protein>
    <submittedName>
        <fullName evidence="8">Site-specific DNA recombinase</fullName>
    </submittedName>
</protein>
<dbReference type="GO" id="GO:0015074">
    <property type="term" value="P:DNA integration"/>
    <property type="evidence" value="ECO:0007669"/>
    <property type="project" value="UniProtKB-KW"/>
</dbReference>
<dbReference type="InterPro" id="IPR006118">
    <property type="entry name" value="Recombinase_CS"/>
</dbReference>
<evidence type="ECO:0000256" key="3">
    <source>
        <dbReference type="ARBA" id="ARBA00023125"/>
    </source>
</evidence>
<accession>A0A1G6IUI0</accession>
<dbReference type="SUPFAM" id="SSF46689">
    <property type="entry name" value="Homeodomain-like"/>
    <property type="match status" value="1"/>
</dbReference>
<dbReference type="InterPro" id="IPR036162">
    <property type="entry name" value="Resolvase-like_N_sf"/>
</dbReference>
<dbReference type="RefSeq" id="WP_092613875.1">
    <property type="nucleotide sequence ID" value="NZ_FMYF01000025.1"/>
</dbReference>
<dbReference type="STRING" id="1577474.GA0111570_1254"/>
<keyword evidence="2" id="KW-0229">DNA integration</keyword>
<dbReference type="EMBL" id="FMYF01000025">
    <property type="protein sequence ID" value="SDC10167.1"/>
    <property type="molecule type" value="Genomic_DNA"/>
</dbReference>
<evidence type="ECO:0000313" key="9">
    <source>
        <dbReference type="Proteomes" id="UP000199086"/>
    </source>
</evidence>
<name>A0A1G6IUI0_9ACTN</name>
<dbReference type="InterPro" id="IPR009057">
    <property type="entry name" value="Homeodomain-like_sf"/>
</dbReference>
<gene>
    <name evidence="8" type="ORF">GA0111570_1254</name>
</gene>
<dbReference type="Pfam" id="PF00239">
    <property type="entry name" value="Resolvase"/>
    <property type="match status" value="1"/>
</dbReference>